<sequence>MDAPLPNLRLHRCLPLGLLGALCACTGAGTPGAPRPEAEHFTLAELQQLGCTVTATPKRTMHKIPLMGEVDGYGVTSTSDCATHLISLLQPMTYEDAVWEGARTAAGNFAKEHGFERESYEGRLGEYSEIEVFSHGGTPVGFEYNVQARGTLHSVIVLSDSIAPDAAFEAVLKTKL</sequence>
<protein>
    <submittedName>
        <fullName evidence="2">Uncharacterized protein</fullName>
    </submittedName>
</protein>
<dbReference type="Proteomes" id="UP000515493">
    <property type="component" value="Chromosome"/>
</dbReference>
<dbReference type="EMBL" id="LR861803">
    <property type="protein sequence ID" value="CAD1785802.1"/>
    <property type="molecule type" value="Genomic_DNA"/>
</dbReference>
<name>A0A8E4EGK0_9XANT</name>
<dbReference type="KEGG" id="xeu:XSP_000050"/>
<evidence type="ECO:0000313" key="1">
    <source>
        <dbReference type="EMBL" id="CAD0308770.1"/>
    </source>
</evidence>
<gene>
    <name evidence="2" type="ORF">XSP_000050</name>
</gene>
<evidence type="ECO:0000313" key="2">
    <source>
        <dbReference type="EMBL" id="CAD1785802.1"/>
    </source>
</evidence>
<accession>A0A8E4EGK0</accession>
<dbReference type="EMBL" id="LR824641">
    <property type="protein sequence ID" value="CAD0308770.1"/>
    <property type="molecule type" value="Genomic_DNA"/>
</dbReference>
<evidence type="ECO:0000313" key="3">
    <source>
        <dbReference type="Proteomes" id="UP000515493"/>
    </source>
</evidence>
<dbReference type="AlphaFoldDB" id="A0A8E4EGK0"/>
<reference evidence="2 3" key="1">
    <citation type="submission" date="2020-07" db="EMBL/GenBank/DDBJ databases">
        <authorList>
            <person name="Teixeira M."/>
        </authorList>
    </citation>
    <scope>NUCLEOTIDE SEQUENCE [LARGE SCALE GENOMIC DNA]</scope>
    <source>
        <strain evidence="2">1</strain>
        <strain evidence="1">Xanthomonas sp. CPBF 367</strain>
    </source>
</reference>
<proteinExistence type="predicted"/>
<organism evidence="2 3">
    <name type="scientific">Xanthomonas euroxanthea</name>
    <dbReference type="NCBI Taxonomy" id="2259622"/>
    <lineage>
        <taxon>Bacteria</taxon>
        <taxon>Pseudomonadati</taxon>
        <taxon>Pseudomonadota</taxon>
        <taxon>Gammaproteobacteria</taxon>
        <taxon>Lysobacterales</taxon>
        <taxon>Lysobacteraceae</taxon>
        <taxon>Xanthomonas</taxon>
    </lineage>
</organism>